<dbReference type="EMBL" id="AMZN01000082">
    <property type="protein sequence ID" value="ELR69198.1"/>
    <property type="molecule type" value="Genomic_DNA"/>
</dbReference>
<dbReference type="RefSeq" id="WP_009582485.1">
    <property type="nucleotide sequence ID" value="NZ_AMZN01000082.1"/>
</dbReference>
<keyword evidence="2" id="KW-1185">Reference proteome</keyword>
<accession>L8JLT5</accession>
<comment type="caution">
    <text evidence="1">The sequence shown here is derived from an EMBL/GenBank/DDBJ whole genome shotgun (WGS) entry which is preliminary data.</text>
</comment>
<gene>
    <name evidence="1" type="ORF">C900_05394</name>
</gene>
<evidence type="ECO:0000313" key="1">
    <source>
        <dbReference type="EMBL" id="ELR69198.1"/>
    </source>
</evidence>
<reference evidence="1 2" key="1">
    <citation type="submission" date="2012-12" db="EMBL/GenBank/DDBJ databases">
        <title>Genome assembly of Fulvivirga imtechensis AK7.</title>
        <authorList>
            <person name="Nupur N."/>
            <person name="Khatri I."/>
            <person name="Kumar R."/>
            <person name="Subramanian S."/>
            <person name="Pinnaka A."/>
        </authorList>
    </citation>
    <scope>NUCLEOTIDE SEQUENCE [LARGE SCALE GENOMIC DNA]</scope>
    <source>
        <strain evidence="1 2">AK7</strain>
    </source>
</reference>
<organism evidence="1 2">
    <name type="scientific">Fulvivirga imtechensis AK7</name>
    <dbReference type="NCBI Taxonomy" id="1237149"/>
    <lineage>
        <taxon>Bacteria</taxon>
        <taxon>Pseudomonadati</taxon>
        <taxon>Bacteroidota</taxon>
        <taxon>Cytophagia</taxon>
        <taxon>Cytophagales</taxon>
        <taxon>Fulvivirgaceae</taxon>
        <taxon>Fulvivirga</taxon>
    </lineage>
</organism>
<evidence type="ECO:0000313" key="2">
    <source>
        <dbReference type="Proteomes" id="UP000011135"/>
    </source>
</evidence>
<protein>
    <submittedName>
        <fullName evidence="1">Uncharacterized protein</fullName>
    </submittedName>
</protein>
<sequence>MKEQLTLSVDETVYTLAKEGKINSIMIDADTELSKKALEGNHKEVTIREKKGSIKRRVVLVNHVNQGYLGKGYPNSYRTRKRMCRIMIDMVLPETETADEQEKATVK</sequence>
<name>L8JLT5_9BACT</name>
<dbReference type="AlphaFoldDB" id="L8JLT5"/>
<dbReference type="Proteomes" id="UP000011135">
    <property type="component" value="Unassembled WGS sequence"/>
</dbReference>
<proteinExistence type="predicted"/>
<dbReference type="STRING" id="1237149.C900_05394"/>